<dbReference type="AlphaFoldDB" id="A0A8J2L6X6"/>
<proteinExistence type="predicted"/>
<protein>
    <submittedName>
        <fullName evidence="2">Uncharacterized protein</fullName>
    </submittedName>
</protein>
<keyword evidence="1" id="KW-0812">Transmembrane</keyword>
<name>A0A8J2L6X6_9HEXA</name>
<feature type="transmembrane region" description="Helical" evidence="1">
    <location>
        <begin position="50"/>
        <end position="69"/>
    </location>
</feature>
<dbReference type="EMBL" id="CAJVCH010540891">
    <property type="protein sequence ID" value="CAG7826732.1"/>
    <property type="molecule type" value="Genomic_DNA"/>
</dbReference>
<comment type="caution">
    <text evidence="2">The sequence shown here is derived from an EMBL/GenBank/DDBJ whole genome shotgun (WGS) entry which is preliminary data.</text>
</comment>
<keyword evidence="1" id="KW-0472">Membrane</keyword>
<accession>A0A8J2L6X6</accession>
<keyword evidence="1" id="KW-1133">Transmembrane helix</keyword>
<feature type="transmembrane region" description="Helical" evidence="1">
    <location>
        <begin position="21"/>
        <end position="44"/>
    </location>
</feature>
<evidence type="ECO:0000256" key="1">
    <source>
        <dbReference type="SAM" id="Phobius"/>
    </source>
</evidence>
<dbReference type="Proteomes" id="UP000708208">
    <property type="component" value="Unassembled WGS sequence"/>
</dbReference>
<sequence length="195" mass="21865">MFSAPSEGLKQPRMNLSMREIATVFLSRAGVTITFVWTIIAAAFGGKIHIYQFLPISLKNPLTFFLLWIQEHIMLQYKMVCFNMTITQFLMFFESVSERLALESASLRCPSRDEPCFRTLFKNCRRTQLLISIFNIAFGKAITAGNCGSIFNTNWDINSACMDCCSSGCLEQIPNVPVPSKSSPEPPDVLPALDS</sequence>
<keyword evidence="3" id="KW-1185">Reference proteome</keyword>
<evidence type="ECO:0000313" key="2">
    <source>
        <dbReference type="EMBL" id="CAG7826732.1"/>
    </source>
</evidence>
<organism evidence="2 3">
    <name type="scientific">Allacma fusca</name>
    <dbReference type="NCBI Taxonomy" id="39272"/>
    <lineage>
        <taxon>Eukaryota</taxon>
        <taxon>Metazoa</taxon>
        <taxon>Ecdysozoa</taxon>
        <taxon>Arthropoda</taxon>
        <taxon>Hexapoda</taxon>
        <taxon>Collembola</taxon>
        <taxon>Symphypleona</taxon>
        <taxon>Sminthuridae</taxon>
        <taxon>Allacma</taxon>
    </lineage>
</organism>
<gene>
    <name evidence="2" type="ORF">AFUS01_LOCUS36772</name>
</gene>
<reference evidence="2" key="1">
    <citation type="submission" date="2021-06" db="EMBL/GenBank/DDBJ databases">
        <authorList>
            <person name="Hodson N. C."/>
            <person name="Mongue J. A."/>
            <person name="Jaron S. K."/>
        </authorList>
    </citation>
    <scope>NUCLEOTIDE SEQUENCE</scope>
</reference>
<evidence type="ECO:0000313" key="3">
    <source>
        <dbReference type="Proteomes" id="UP000708208"/>
    </source>
</evidence>